<feature type="compositionally biased region" description="Basic and acidic residues" evidence="1">
    <location>
        <begin position="574"/>
        <end position="583"/>
    </location>
</feature>
<dbReference type="Pfam" id="PF21762">
    <property type="entry name" value="DEDDh_C"/>
    <property type="match status" value="1"/>
</dbReference>
<feature type="region of interest" description="Disordered" evidence="1">
    <location>
        <begin position="1"/>
        <end position="68"/>
    </location>
</feature>
<feature type="compositionally biased region" description="Polar residues" evidence="1">
    <location>
        <begin position="26"/>
        <end position="39"/>
    </location>
</feature>
<dbReference type="InterPro" id="IPR048519">
    <property type="entry name" value="Gfd2/YDR514C-like_C"/>
</dbReference>
<dbReference type="Proteomes" id="UP000750711">
    <property type="component" value="Unassembled WGS sequence"/>
</dbReference>
<sequence>MSLTKAERFKLLNGGDVVPPTGGASRASTNIESGSQSPTATPPPSLSEQGSEAATERTRGSLSGENSLIPPTKLGQLASIESSFCPVQAVTKYPYKYIHDRLLQDAVASSFFAGGRFFERHWSIFYIHPPFDVSRKPLLLLPLTQVLSFFDTINKGSTALLRIPSQSDDCGFQVSFAGMEVSFRPRHLGESTCRGDFQNLEQMVPAATFRPDGETPELSPPSERSLEAFKRKMELVHEATKKKSRAARAKKQQDRIEKQREWGRQIKRTQRYLGLRQRQEQGGLEQASRHELGMTDHFIDLESPAPYPMESSVVFVSVDIESFERDHRKITEIGISVLDTKDLDGVPPGKGGIEWMKHIRAKHLRIREHAHLRNKDFVVGCADRFEFGESRFVGMREAPSIIAESFRFPSADQTTRNIILLGHGIDGDIEYLKGMGYNPLNLNNLIEVLDTSAMYRYLKREPNPRSLGSVLSDLDIMGWNLHNAGNDAVYTLQAMLAIVIKAATERDGGTDWAEERRKRVGEAAKEAVERALEDGEGWSSAGEGDGGVADKPWLKPPRPSRRQRSAVRNSQKGQQKDADFKQQ</sequence>
<dbReference type="Gene3D" id="3.30.420.10">
    <property type="entry name" value="Ribonuclease H-like superfamily/Ribonuclease H"/>
    <property type="match status" value="1"/>
</dbReference>
<keyword evidence="4" id="KW-1185">Reference proteome</keyword>
<accession>A0A9P8RMA6</accession>
<comment type="caution">
    <text evidence="3">The sequence shown here is derived from an EMBL/GenBank/DDBJ whole genome shotgun (WGS) entry which is preliminary data.</text>
</comment>
<protein>
    <recommendedName>
        <fullName evidence="2">Gfd2/YDR514C-like C-terminal domain-containing protein</fullName>
    </recommendedName>
</protein>
<feature type="region of interest" description="Disordered" evidence="1">
    <location>
        <begin position="240"/>
        <end position="263"/>
    </location>
</feature>
<feature type="region of interest" description="Disordered" evidence="1">
    <location>
        <begin position="523"/>
        <end position="583"/>
    </location>
</feature>
<proteinExistence type="predicted"/>
<dbReference type="InterPro" id="IPR036397">
    <property type="entry name" value="RNaseH_sf"/>
</dbReference>
<dbReference type="GO" id="GO:0003676">
    <property type="term" value="F:nucleic acid binding"/>
    <property type="evidence" value="ECO:0007669"/>
    <property type="project" value="InterPro"/>
</dbReference>
<evidence type="ECO:0000313" key="4">
    <source>
        <dbReference type="Proteomes" id="UP000750711"/>
    </source>
</evidence>
<feature type="compositionally biased region" description="Basic and acidic residues" evidence="1">
    <location>
        <begin position="251"/>
        <end position="263"/>
    </location>
</feature>
<evidence type="ECO:0000313" key="3">
    <source>
        <dbReference type="EMBL" id="KAH0556471.1"/>
    </source>
</evidence>
<evidence type="ECO:0000256" key="1">
    <source>
        <dbReference type="SAM" id="MobiDB-lite"/>
    </source>
</evidence>
<organism evidence="3 4">
    <name type="scientific">Trichoglossum hirsutum</name>
    <dbReference type="NCBI Taxonomy" id="265104"/>
    <lineage>
        <taxon>Eukaryota</taxon>
        <taxon>Fungi</taxon>
        <taxon>Dikarya</taxon>
        <taxon>Ascomycota</taxon>
        <taxon>Pezizomycotina</taxon>
        <taxon>Geoglossomycetes</taxon>
        <taxon>Geoglossales</taxon>
        <taxon>Geoglossaceae</taxon>
        <taxon>Trichoglossum</taxon>
    </lineage>
</organism>
<name>A0A9P8RMA6_9PEZI</name>
<dbReference type="SUPFAM" id="SSF53098">
    <property type="entry name" value="Ribonuclease H-like"/>
    <property type="match status" value="1"/>
</dbReference>
<dbReference type="InterPro" id="IPR040151">
    <property type="entry name" value="Gfd2/YDR514C-like"/>
</dbReference>
<dbReference type="InterPro" id="IPR012337">
    <property type="entry name" value="RNaseH-like_sf"/>
</dbReference>
<reference evidence="3" key="1">
    <citation type="submission" date="2021-03" db="EMBL/GenBank/DDBJ databases">
        <title>Comparative genomics and phylogenomic investigation of the class Geoglossomycetes provide insights into ecological specialization and systematics.</title>
        <authorList>
            <person name="Melie T."/>
            <person name="Pirro S."/>
            <person name="Miller A.N."/>
            <person name="Quandt A."/>
        </authorList>
    </citation>
    <scope>NUCLEOTIDE SEQUENCE</scope>
    <source>
        <strain evidence="3">CAQ_001_2017</strain>
    </source>
</reference>
<dbReference type="PANTHER" id="PTHR28083:SF1">
    <property type="entry name" value="GOOD FOR FULL DBP5 ACTIVITY PROTEIN 2"/>
    <property type="match status" value="1"/>
</dbReference>
<evidence type="ECO:0000259" key="2">
    <source>
        <dbReference type="Pfam" id="PF21762"/>
    </source>
</evidence>
<dbReference type="EMBL" id="JAGHQM010001087">
    <property type="protein sequence ID" value="KAH0556471.1"/>
    <property type="molecule type" value="Genomic_DNA"/>
</dbReference>
<feature type="domain" description="Gfd2/YDR514C-like C-terminal" evidence="2">
    <location>
        <begin position="314"/>
        <end position="498"/>
    </location>
</feature>
<dbReference type="GO" id="GO:0005634">
    <property type="term" value="C:nucleus"/>
    <property type="evidence" value="ECO:0007669"/>
    <property type="project" value="TreeGrafter"/>
</dbReference>
<feature type="compositionally biased region" description="Basic and acidic residues" evidence="1">
    <location>
        <begin position="523"/>
        <end position="533"/>
    </location>
</feature>
<gene>
    <name evidence="3" type="ORF">GP486_005627</name>
</gene>
<dbReference type="AlphaFoldDB" id="A0A9P8RMA6"/>
<feature type="compositionally biased region" description="Basic and acidic residues" evidence="1">
    <location>
        <begin position="1"/>
        <end position="10"/>
    </location>
</feature>
<dbReference type="PANTHER" id="PTHR28083">
    <property type="entry name" value="GOOD FOR FULL DBP5 ACTIVITY PROTEIN 2"/>
    <property type="match status" value="1"/>
</dbReference>